<dbReference type="Pfam" id="PF19124">
    <property type="entry name" value="DUF5808"/>
    <property type="match status" value="1"/>
</dbReference>
<proteinExistence type="predicted"/>
<reference evidence="3" key="1">
    <citation type="journal article" date="2021" name="PeerJ">
        <title>Extensive microbial diversity within the chicken gut microbiome revealed by metagenomics and culture.</title>
        <authorList>
            <person name="Gilroy R."/>
            <person name="Ravi A."/>
            <person name="Getino M."/>
            <person name="Pursley I."/>
            <person name="Horton D.L."/>
            <person name="Alikhan N.F."/>
            <person name="Baker D."/>
            <person name="Gharbi K."/>
            <person name="Hall N."/>
            <person name="Watson M."/>
            <person name="Adriaenssens E.M."/>
            <person name="Foster-Nyarko E."/>
            <person name="Jarju S."/>
            <person name="Secka A."/>
            <person name="Antonio M."/>
            <person name="Oren A."/>
            <person name="Chaudhuri R.R."/>
            <person name="La Ragione R."/>
            <person name="Hildebrand F."/>
            <person name="Pallen M.J."/>
        </authorList>
    </citation>
    <scope>NUCLEOTIDE SEQUENCE</scope>
    <source>
        <strain evidence="3">742</strain>
    </source>
</reference>
<dbReference type="AlphaFoldDB" id="A0A9E2KIZ2"/>
<feature type="transmembrane region" description="Helical" evidence="1">
    <location>
        <begin position="5"/>
        <end position="21"/>
    </location>
</feature>
<feature type="transmembrane region" description="Helical" evidence="1">
    <location>
        <begin position="324"/>
        <end position="348"/>
    </location>
</feature>
<sequence length="458" mass="50644">MMSLIMAVCMLPVLLMLYLMERNEATPKKGMILGVTLPPEGQTLPEVQQIAARFQRQLALVCLGCAALAVPVFFIEGEMAALTGWMVWLVLSICLPMVPHILANRALKALKKARGWQAEGAVRRVVDTKAAEASLPRPIRHRMLAGALAVCLLPLALLFVFEDAAMRWSLTILCLCDTACLLLIWVCGRWMFRRRADMVSGDTALNQTLLRVRRLYWDRCWVINLWAIAALNLLIGLNMLWPSELLMLVIFVGFNFFLIGVCLWTELGTRRAQERLTSGVEIVADEDDRWIWGLFYYDPSDRRLMVAKRVGIGTTMNLGRPLGLILSGASALLLVGCVFIGPIMGWYYGKPLGLTLTDTALVASLGDKEKYTISLDEITGFELRDTLPPASRNFGVGMETYLQGSFTISGEGGGQLNLDPTQPPFLRVETETGTFWLGADTGEATREAAAALALRLAD</sequence>
<dbReference type="InterPro" id="IPR043831">
    <property type="entry name" value="DUF5808"/>
</dbReference>
<feature type="transmembrane region" description="Helical" evidence="1">
    <location>
        <begin position="143"/>
        <end position="161"/>
    </location>
</feature>
<dbReference type="EMBL" id="JAHLFH010000047">
    <property type="protein sequence ID" value="MBU3819224.1"/>
    <property type="molecule type" value="Genomic_DNA"/>
</dbReference>
<feature type="transmembrane region" description="Helical" evidence="1">
    <location>
        <begin position="58"/>
        <end position="75"/>
    </location>
</feature>
<evidence type="ECO:0000259" key="2">
    <source>
        <dbReference type="Pfam" id="PF19124"/>
    </source>
</evidence>
<keyword evidence="1" id="KW-0812">Transmembrane</keyword>
<keyword evidence="1" id="KW-1133">Transmembrane helix</keyword>
<evidence type="ECO:0000256" key="1">
    <source>
        <dbReference type="SAM" id="Phobius"/>
    </source>
</evidence>
<evidence type="ECO:0000313" key="4">
    <source>
        <dbReference type="Proteomes" id="UP000824178"/>
    </source>
</evidence>
<feature type="transmembrane region" description="Helical" evidence="1">
    <location>
        <begin position="167"/>
        <end position="188"/>
    </location>
</feature>
<name>A0A9E2KIZ2_9FIRM</name>
<keyword evidence="1" id="KW-0472">Membrane</keyword>
<gene>
    <name evidence="3" type="ORF">H9864_02450</name>
</gene>
<organism evidence="3 4">
    <name type="scientific">Candidatus Faecalibacterium intestinavium</name>
    <dbReference type="NCBI Taxonomy" id="2838580"/>
    <lineage>
        <taxon>Bacteria</taxon>
        <taxon>Bacillati</taxon>
        <taxon>Bacillota</taxon>
        <taxon>Clostridia</taxon>
        <taxon>Eubacteriales</taxon>
        <taxon>Oscillospiraceae</taxon>
        <taxon>Faecalibacterium</taxon>
    </lineage>
</organism>
<accession>A0A9E2KIZ2</accession>
<evidence type="ECO:0000313" key="3">
    <source>
        <dbReference type="EMBL" id="MBU3819224.1"/>
    </source>
</evidence>
<feature type="domain" description="DUF5808" evidence="2">
    <location>
        <begin position="299"/>
        <end position="323"/>
    </location>
</feature>
<protein>
    <recommendedName>
        <fullName evidence="2">DUF5808 domain-containing protein</fullName>
    </recommendedName>
</protein>
<feature type="transmembrane region" description="Helical" evidence="1">
    <location>
        <begin position="245"/>
        <end position="265"/>
    </location>
</feature>
<reference evidence="3" key="2">
    <citation type="submission" date="2021-04" db="EMBL/GenBank/DDBJ databases">
        <authorList>
            <person name="Gilroy R."/>
        </authorList>
    </citation>
    <scope>NUCLEOTIDE SEQUENCE</scope>
    <source>
        <strain evidence="3">742</strain>
    </source>
</reference>
<feature type="transmembrane region" description="Helical" evidence="1">
    <location>
        <begin position="81"/>
        <end position="102"/>
    </location>
</feature>
<feature type="transmembrane region" description="Helical" evidence="1">
    <location>
        <begin position="221"/>
        <end position="239"/>
    </location>
</feature>
<dbReference type="Proteomes" id="UP000824178">
    <property type="component" value="Unassembled WGS sequence"/>
</dbReference>
<comment type="caution">
    <text evidence="3">The sequence shown here is derived from an EMBL/GenBank/DDBJ whole genome shotgun (WGS) entry which is preliminary data.</text>
</comment>